<dbReference type="InterPro" id="IPR000801">
    <property type="entry name" value="Esterase-like"/>
</dbReference>
<dbReference type="Pfam" id="PF00756">
    <property type="entry name" value="Esterase"/>
    <property type="match status" value="1"/>
</dbReference>
<keyword evidence="3" id="KW-1185">Reference proteome</keyword>
<evidence type="ECO:0000313" key="2">
    <source>
        <dbReference type="EMBL" id="SBT45337.1"/>
    </source>
</evidence>
<accession>A0A1A8ZML7</accession>
<keyword evidence="1" id="KW-0812">Transmembrane</keyword>
<name>A0A1A8ZML7_9ACTN</name>
<dbReference type="InterPro" id="IPR050583">
    <property type="entry name" value="Mycobacterial_A85_antigen"/>
</dbReference>
<dbReference type="Gene3D" id="3.40.50.1820">
    <property type="entry name" value="alpha/beta hydrolase"/>
    <property type="match status" value="1"/>
</dbReference>
<keyword evidence="2" id="KW-0378">Hydrolase</keyword>
<evidence type="ECO:0000313" key="3">
    <source>
        <dbReference type="Proteomes" id="UP000198765"/>
    </source>
</evidence>
<dbReference type="RefSeq" id="WP_091194382.1">
    <property type="nucleotide sequence ID" value="NZ_LT594324.1"/>
</dbReference>
<protein>
    <submittedName>
        <fullName evidence="2">S-formylglutathione hydrolase FrmB</fullName>
    </submittedName>
</protein>
<dbReference type="SUPFAM" id="SSF53474">
    <property type="entry name" value="alpha/beta-Hydrolases"/>
    <property type="match status" value="1"/>
</dbReference>
<dbReference type="PANTHER" id="PTHR48098:SF1">
    <property type="entry name" value="DIACYLGLYCEROL ACYLTRANSFERASE_MYCOLYLTRANSFERASE AG85A"/>
    <property type="match status" value="1"/>
</dbReference>
<evidence type="ECO:0000256" key="1">
    <source>
        <dbReference type="SAM" id="Phobius"/>
    </source>
</evidence>
<dbReference type="PANTHER" id="PTHR48098">
    <property type="entry name" value="ENTEROCHELIN ESTERASE-RELATED"/>
    <property type="match status" value="1"/>
</dbReference>
<sequence>MAPDSLTTAITLTIAAVLAAVLLSATWDRGAGPRHAALRAATAACCLTTALAATAIWINHQVDTYPSWSALTGQNTTTRTDPTPTTDQTGGQLVTLTVTGAASGLTLPVNAYLPAAYRQQPTTRFPVIEALHGFPGSPHAWLNRLAAAHHLDQEISSGRMAPTVVLFPPQTPNPLLDTECTDLVNGPRTETFLTIDVPTAAQTHLRVRTDRAGWGLIGYSAGGYCATNLALRHPDRYTAAASLSGYADPGITIGDGTEHTLNDDTWRLRHLPQPAVALYLSSGRADLKAHHDAETLAHLAHPPLTVTTSYIDGGGHSMAVWEAAEGPAFDWLSTWLGRPRH</sequence>
<gene>
    <name evidence="2" type="ORF">GA0070621_2313</name>
</gene>
<feature type="transmembrane region" description="Helical" evidence="1">
    <location>
        <begin position="6"/>
        <end position="25"/>
    </location>
</feature>
<proteinExistence type="predicted"/>
<dbReference type="GO" id="GO:0016787">
    <property type="term" value="F:hydrolase activity"/>
    <property type="evidence" value="ECO:0007669"/>
    <property type="project" value="UniProtKB-KW"/>
</dbReference>
<dbReference type="GO" id="GO:0016747">
    <property type="term" value="F:acyltransferase activity, transferring groups other than amino-acyl groups"/>
    <property type="evidence" value="ECO:0007669"/>
    <property type="project" value="TreeGrafter"/>
</dbReference>
<dbReference type="InterPro" id="IPR029058">
    <property type="entry name" value="AB_hydrolase_fold"/>
</dbReference>
<dbReference type="OrthoDB" id="3670437at2"/>
<feature type="transmembrane region" description="Helical" evidence="1">
    <location>
        <begin position="37"/>
        <end position="58"/>
    </location>
</feature>
<keyword evidence="1" id="KW-0472">Membrane</keyword>
<dbReference type="Proteomes" id="UP000198765">
    <property type="component" value="Chromosome I"/>
</dbReference>
<dbReference type="EMBL" id="LT594324">
    <property type="protein sequence ID" value="SBT45337.1"/>
    <property type="molecule type" value="Genomic_DNA"/>
</dbReference>
<reference evidence="2 3" key="1">
    <citation type="submission" date="2016-06" db="EMBL/GenBank/DDBJ databases">
        <authorList>
            <person name="Kjaerup R.B."/>
            <person name="Dalgaard T.S."/>
            <person name="Juul-Madsen H.R."/>
        </authorList>
    </citation>
    <scope>NUCLEOTIDE SEQUENCE [LARGE SCALE GENOMIC DNA]</scope>
    <source>
        <strain evidence="2 3">DSM 45248</strain>
    </source>
</reference>
<dbReference type="PATRIC" id="fig|299146.4.peg.2390"/>
<organism evidence="2 3">
    <name type="scientific">Micromonospora narathiwatensis</name>
    <dbReference type="NCBI Taxonomy" id="299146"/>
    <lineage>
        <taxon>Bacteria</taxon>
        <taxon>Bacillati</taxon>
        <taxon>Actinomycetota</taxon>
        <taxon>Actinomycetes</taxon>
        <taxon>Micromonosporales</taxon>
        <taxon>Micromonosporaceae</taxon>
        <taxon>Micromonospora</taxon>
    </lineage>
</organism>
<keyword evidence="1" id="KW-1133">Transmembrane helix</keyword>
<dbReference type="AlphaFoldDB" id="A0A1A8ZML7"/>